<dbReference type="AlphaFoldDB" id="A0A7D9E395"/>
<organism evidence="1 2">
    <name type="scientific">Paramuricea clavata</name>
    <name type="common">Red gorgonian</name>
    <name type="synonym">Violescent sea-whip</name>
    <dbReference type="NCBI Taxonomy" id="317549"/>
    <lineage>
        <taxon>Eukaryota</taxon>
        <taxon>Metazoa</taxon>
        <taxon>Cnidaria</taxon>
        <taxon>Anthozoa</taxon>
        <taxon>Octocorallia</taxon>
        <taxon>Malacalcyonacea</taxon>
        <taxon>Plexauridae</taxon>
        <taxon>Paramuricea</taxon>
    </lineage>
</organism>
<gene>
    <name evidence="1" type="ORF">PACLA_8A031849</name>
</gene>
<reference evidence="1" key="1">
    <citation type="submission" date="2020-04" db="EMBL/GenBank/DDBJ databases">
        <authorList>
            <person name="Alioto T."/>
            <person name="Alioto T."/>
            <person name="Gomez Garrido J."/>
        </authorList>
    </citation>
    <scope>NUCLEOTIDE SEQUENCE</scope>
    <source>
        <strain evidence="1">A484AB</strain>
    </source>
</reference>
<dbReference type="EMBL" id="CACRXK020003486">
    <property type="protein sequence ID" value="CAB3998991.1"/>
    <property type="molecule type" value="Genomic_DNA"/>
</dbReference>
<evidence type="ECO:0000313" key="2">
    <source>
        <dbReference type="Proteomes" id="UP001152795"/>
    </source>
</evidence>
<keyword evidence="2" id="KW-1185">Reference proteome</keyword>
<accession>A0A7D9E395</accession>
<proteinExistence type="predicted"/>
<protein>
    <submittedName>
        <fullName evidence="1">Uncharacterized protein</fullName>
    </submittedName>
</protein>
<evidence type="ECO:0000313" key="1">
    <source>
        <dbReference type="EMBL" id="CAB3998991.1"/>
    </source>
</evidence>
<name>A0A7D9E395_PARCT</name>
<comment type="caution">
    <text evidence="1">The sequence shown here is derived from an EMBL/GenBank/DDBJ whole genome shotgun (WGS) entry which is preliminary data.</text>
</comment>
<sequence>MEHKEEGQVAQPGHMEEYLQKFPNNNCTINEDQEALIDPINEEQEALIREHANFSPVDPSSLL</sequence>
<dbReference type="Proteomes" id="UP001152795">
    <property type="component" value="Unassembled WGS sequence"/>
</dbReference>